<evidence type="ECO:0008006" key="4">
    <source>
        <dbReference type="Google" id="ProtNLM"/>
    </source>
</evidence>
<protein>
    <recommendedName>
        <fullName evidence="4">Lipoprotein</fullName>
    </recommendedName>
</protein>
<sequence>MKHLLRTALAGCCLLLLALPGCDNKPPANQPSDTPKVTVLETYIQALPVEDDTLQTRYGKLEITHSAPDLPPDSLSLDGKPVFQKEAFYLSLHQYIKQNQRDVVLFGSNCGGTACPQNQFYYLLLDKDKAPEIKTGDAFTAYPDDLKLSVDSDRLILDLGYQAGKHKTAILQGENLNITLETVSKSFLGEENCRWLYDEALSACRDNHGGDVSCQDPQASFAGYLLRGIAAVGEHPGFNNEAFSRRCKIACESDKTVDYPTFAKEVCSKGED</sequence>
<dbReference type="RefSeq" id="WP_324694208.1">
    <property type="nucleotide sequence ID" value="NZ_JAYMYJ010000067.1"/>
</dbReference>
<keyword evidence="3" id="KW-1185">Reference proteome</keyword>
<feature type="signal peptide" evidence="1">
    <location>
        <begin position="1"/>
        <end position="18"/>
    </location>
</feature>
<reference evidence="2 3" key="2">
    <citation type="submission" date="2024-01" db="EMBL/GenBank/DDBJ databases">
        <authorList>
            <person name="Xie X."/>
        </authorList>
    </citation>
    <scope>NUCLEOTIDE SEQUENCE [LARGE SCALE GENOMIC DNA]</scope>
    <source>
        <strain evidence="2">SCUT-1</strain>
    </source>
</reference>
<proteinExistence type="predicted"/>
<keyword evidence="1" id="KW-0732">Signal</keyword>
<dbReference type="Proteomes" id="UP001308005">
    <property type="component" value="Unassembled WGS sequence"/>
</dbReference>
<reference evidence="3" key="1">
    <citation type="submission" date="2023-07" db="EMBL/GenBank/DDBJ databases">
        <title>The carbon used by Thiothrix.</title>
        <authorList>
            <person name="Chen L."/>
        </authorList>
    </citation>
    <scope>NUCLEOTIDE SEQUENCE [LARGE SCALE GENOMIC DNA]</scope>
</reference>
<name>A0ABU6CVJ2_9GAMM</name>
<comment type="caution">
    <text evidence="2">The sequence shown here is derived from an EMBL/GenBank/DDBJ whole genome shotgun (WGS) entry which is preliminary data.</text>
</comment>
<accession>A0ABU6CVJ2</accession>
<evidence type="ECO:0000256" key="1">
    <source>
        <dbReference type="SAM" id="SignalP"/>
    </source>
</evidence>
<evidence type="ECO:0000313" key="3">
    <source>
        <dbReference type="Proteomes" id="UP001308005"/>
    </source>
</evidence>
<feature type="chain" id="PRO_5047180764" description="Lipoprotein" evidence="1">
    <location>
        <begin position="19"/>
        <end position="272"/>
    </location>
</feature>
<organism evidence="2 3">
    <name type="scientific">Candidatus Thiothrix phosphatis</name>
    <dbReference type="NCBI Taxonomy" id="3112415"/>
    <lineage>
        <taxon>Bacteria</taxon>
        <taxon>Pseudomonadati</taxon>
        <taxon>Pseudomonadota</taxon>
        <taxon>Gammaproteobacteria</taxon>
        <taxon>Thiotrichales</taxon>
        <taxon>Thiotrichaceae</taxon>
        <taxon>Thiothrix</taxon>
    </lineage>
</organism>
<evidence type="ECO:0000313" key="2">
    <source>
        <dbReference type="EMBL" id="MEB4590836.1"/>
    </source>
</evidence>
<gene>
    <name evidence="2" type="ORF">VSS37_07590</name>
</gene>
<dbReference type="EMBL" id="JAYMYJ010000067">
    <property type="protein sequence ID" value="MEB4590836.1"/>
    <property type="molecule type" value="Genomic_DNA"/>
</dbReference>